<dbReference type="Proteomes" id="UP000294575">
    <property type="component" value="Unassembled WGS sequence"/>
</dbReference>
<evidence type="ECO:0000313" key="2">
    <source>
        <dbReference type="EMBL" id="TDQ37113.1"/>
    </source>
</evidence>
<dbReference type="AlphaFoldDB" id="A0A4R6TXM3"/>
<dbReference type="SUPFAM" id="SSF54637">
    <property type="entry name" value="Thioesterase/thiol ester dehydrase-isomerase"/>
    <property type="match status" value="1"/>
</dbReference>
<dbReference type="EMBL" id="SNYK01000009">
    <property type="protein sequence ID" value="TDQ37113.1"/>
    <property type="molecule type" value="Genomic_DNA"/>
</dbReference>
<feature type="domain" description="Thioesterase putative" evidence="1">
    <location>
        <begin position="7"/>
        <end position="150"/>
    </location>
</feature>
<dbReference type="Gene3D" id="3.10.129.10">
    <property type="entry name" value="Hotdog Thioesterase"/>
    <property type="match status" value="1"/>
</dbReference>
<keyword evidence="3" id="KW-1185">Reference proteome</keyword>
<organism evidence="2 3">
    <name type="scientific">Thiopseudomonas denitrificans</name>
    <dbReference type="NCBI Taxonomy" id="1501432"/>
    <lineage>
        <taxon>Bacteria</taxon>
        <taxon>Pseudomonadati</taxon>
        <taxon>Pseudomonadota</taxon>
        <taxon>Gammaproteobacteria</taxon>
        <taxon>Pseudomonadales</taxon>
        <taxon>Pseudomonadaceae</taxon>
        <taxon>Thiopseudomonas</taxon>
    </lineage>
</organism>
<dbReference type="InterPro" id="IPR012660">
    <property type="entry name" value="YiiD_C"/>
</dbReference>
<evidence type="ECO:0000259" key="1">
    <source>
        <dbReference type="Pfam" id="PF09500"/>
    </source>
</evidence>
<dbReference type="Pfam" id="PF09500">
    <property type="entry name" value="YiiD_C"/>
    <property type="match status" value="1"/>
</dbReference>
<evidence type="ECO:0000313" key="3">
    <source>
        <dbReference type="Proteomes" id="UP000294575"/>
    </source>
</evidence>
<dbReference type="OrthoDB" id="572024at2"/>
<comment type="caution">
    <text evidence="2">The sequence shown here is derived from an EMBL/GenBank/DDBJ whole genome shotgun (WGS) entry which is preliminary data.</text>
</comment>
<name>A0A4R6TXM3_9GAMM</name>
<sequence>MHCATSHLAGVFASDIPLSQAMGVQVLSWQERRLQLQFPLTPNINHQASMFGGSLYCAAVLAGWGWLHLALRDEGIDTTHIVVQSGTISYPLPVFADPVIAVCDAPDDKAWQRFLTTWHKHGKARLQVTSRVLTEVGSDGAVLTGQFVLHS</sequence>
<dbReference type="RefSeq" id="WP_101497006.1">
    <property type="nucleotide sequence ID" value="NZ_LNJZ01000008.1"/>
</dbReference>
<protein>
    <submittedName>
        <fullName evidence="2">Thioesterase domain-containing protein</fullName>
    </submittedName>
</protein>
<accession>A0A4R6TXM3</accession>
<dbReference type="InterPro" id="IPR029069">
    <property type="entry name" value="HotDog_dom_sf"/>
</dbReference>
<reference evidence="2 3" key="1">
    <citation type="submission" date="2019-03" db="EMBL/GenBank/DDBJ databases">
        <title>Genomic Encyclopedia of Type Strains, Phase IV (KMG-IV): sequencing the most valuable type-strain genomes for metagenomic binning, comparative biology and taxonomic classification.</title>
        <authorList>
            <person name="Goeker M."/>
        </authorList>
    </citation>
    <scope>NUCLEOTIDE SEQUENCE [LARGE SCALE GENOMIC DNA]</scope>
    <source>
        <strain evidence="2 3">DSM 28679</strain>
    </source>
</reference>
<gene>
    <name evidence="2" type="ORF">DFQ45_109113</name>
</gene>
<proteinExistence type="predicted"/>
<dbReference type="NCBIfam" id="TIGR02447">
    <property type="entry name" value="yiiD_Cterm"/>
    <property type="match status" value="1"/>
</dbReference>